<dbReference type="Pfam" id="PF24042">
    <property type="entry name" value="DUF7351"/>
    <property type="match status" value="1"/>
</dbReference>
<evidence type="ECO:0000256" key="1">
    <source>
        <dbReference type="SAM" id="MobiDB-lite"/>
    </source>
</evidence>
<evidence type="ECO:0000259" key="3">
    <source>
        <dbReference type="Pfam" id="PF24042"/>
    </source>
</evidence>
<keyword evidence="5" id="KW-1185">Reference proteome</keyword>
<evidence type="ECO:0000259" key="2">
    <source>
        <dbReference type="Pfam" id="PF24038"/>
    </source>
</evidence>
<dbReference type="EMBL" id="JBHSWX010000012">
    <property type="protein sequence ID" value="MFC6785627.1"/>
    <property type="molecule type" value="Genomic_DNA"/>
</dbReference>
<feature type="region of interest" description="Disordered" evidence="1">
    <location>
        <begin position="1"/>
        <end position="38"/>
    </location>
</feature>
<dbReference type="InterPro" id="IPR055771">
    <property type="entry name" value="DUF7347"/>
</dbReference>
<reference evidence="4 5" key="1">
    <citation type="journal article" date="2019" name="Int. J. Syst. Evol. Microbiol.">
        <title>The Global Catalogue of Microorganisms (GCM) 10K type strain sequencing project: providing services to taxonomists for standard genome sequencing and annotation.</title>
        <authorList>
            <consortium name="The Broad Institute Genomics Platform"/>
            <consortium name="The Broad Institute Genome Sequencing Center for Infectious Disease"/>
            <person name="Wu L."/>
            <person name="Ma J."/>
        </authorList>
    </citation>
    <scope>NUCLEOTIDE SEQUENCE [LARGE SCALE GENOMIC DNA]</scope>
    <source>
        <strain evidence="4 5">SYNS20</strain>
    </source>
</reference>
<dbReference type="Pfam" id="PF24038">
    <property type="entry name" value="DUF7347"/>
    <property type="match status" value="1"/>
</dbReference>
<dbReference type="GeneID" id="81208672"/>
<protein>
    <recommendedName>
        <fullName evidence="6">ArsR family transcriptional regulator</fullName>
    </recommendedName>
</protein>
<evidence type="ECO:0000313" key="5">
    <source>
        <dbReference type="Proteomes" id="UP001596443"/>
    </source>
</evidence>
<feature type="domain" description="DUF7347" evidence="2">
    <location>
        <begin position="36"/>
        <end position="118"/>
    </location>
</feature>
<feature type="compositionally biased region" description="Low complexity" evidence="1">
    <location>
        <begin position="1"/>
        <end position="10"/>
    </location>
</feature>
<comment type="caution">
    <text evidence="4">The sequence shown here is derived from an EMBL/GenBank/DDBJ whole genome shotgun (WGS) entry which is preliminary data.</text>
</comment>
<accession>A0ABD5T8C0</accession>
<sequence>MSDDAPLGDAPDPDSKSGVTGEEEPVAVGRENRQPPEDSFAVVGNETRLSILRVLHERASIGDRSEYSVPFTELREAVGEPDSGKFSYHLNQLLGEFVEKRPEGYAIRYPGKELVRTVESGAVEAASPAVSEPTDASCYLCGAPIAVAYTNGYVSAQCTSCSGALGFDYMPEGALSSIPAPPAAVGTDVDAAPEELLNRLHGRFCHRARMFGDGGCPRCGGRVDATLRACSSHDDSDGHCDECGTALPATVHVSCEVCSEGGIVPPAAMVSHRTPFREALAAAGVDRLGYDAFAVTAGWPLHVVDGDEPVVEYDLPSGPVRILVDGDTTIRPVE</sequence>
<feature type="domain" description="DUF7351" evidence="3">
    <location>
        <begin position="135"/>
        <end position="326"/>
    </location>
</feature>
<dbReference type="AlphaFoldDB" id="A0ABD5T8C0"/>
<organism evidence="4 5">
    <name type="scientific">Halobaculum halobium</name>
    <dbReference type="NCBI Taxonomy" id="3032281"/>
    <lineage>
        <taxon>Archaea</taxon>
        <taxon>Methanobacteriati</taxon>
        <taxon>Methanobacteriota</taxon>
        <taxon>Stenosarchaea group</taxon>
        <taxon>Halobacteria</taxon>
        <taxon>Halobacteriales</taxon>
        <taxon>Haloferacaceae</taxon>
        <taxon>Halobaculum</taxon>
    </lineage>
</organism>
<dbReference type="Proteomes" id="UP001596443">
    <property type="component" value="Unassembled WGS sequence"/>
</dbReference>
<dbReference type="InterPro" id="IPR036388">
    <property type="entry name" value="WH-like_DNA-bd_sf"/>
</dbReference>
<gene>
    <name evidence="4" type="ORF">ACFQFD_06455</name>
</gene>
<proteinExistence type="predicted"/>
<evidence type="ECO:0008006" key="6">
    <source>
        <dbReference type="Google" id="ProtNLM"/>
    </source>
</evidence>
<dbReference type="RefSeq" id="WP_284062467.1">
    <property type="nucleotide sequence ID" value="NZ_CP126158.1"/>
</dbReference>
<dbReference type="InterPro" id="IPR011991">
    <property type="entry name" value="ArsR-like_HTH"/>
</dbReference>
<dbReference type="InterPro" id="IPR055775">
    <property type="entry name" value="DUF7351"/>
</dbReference>
<name>A0ABD5T8C0_9EURY</name>
<dbReference type="Gene3D" id="1.10.10.10">
    <property type="entry name" value="Winged helix-like DNA-binding domain superfamily/Winged helix DNA-binding domain"/>
    <property type="match status" value="1"/>
</dbReference>
<dbReference type="CDD" id="cd00090">
    <property type="entry name" value="HTH_ARSR"/>
    <property type="match status" value="1"/>
</dbReference>
<evidence type="ECO:0000313" key="4">
    <source>
        <dbReference type="EMBL" id="MFC6785627.1"/>
    </source>
</evidence>